<organism evidence="2 3">
    <name type="scientific">Arthrobacter gyeryongensis</name>
    <dbReference type="NCBI Taxonomy" id="1650592"/>
    <lineage>
        <taxon>Bacteria</taxon>
        <taxon>Bacillati</taxon>
        <taxon>Actinomycetota</taxon>
        <taxon>Actinomycetes</taxon>
        <taxon>Micrococcales</taxon>
        <taxon>Micrococcaceae</taxon>
        <taxon>Arthrobacter</taxon>
    </lineage>
</organism>
<dbReference type="EMBL" id="BAABKK010000011">
    <property type="protein sequence ID" value="GAA5194012.1"/>
    <property type="molecule type" value="Genomic_DNA"/>
</dbReference>
<evidence type="ECO:0000313" key="3">
    <source>
        <dbReference type="Proteomes" id="UP001500200"/>
    </source>
</evidence>
<dbReference type="Pfam" id="PF08867">
    <property type="entry name" value="FRG"/>
    <property type="match status" value="1"/>
</dbReference>
<reference evidence="3" key="1">
    <citation type="journal article" date="2019" name="Int. J. Syst. Evol. Microbiol.">
        <title>The Global Catalogue of Microorganisms (GCM) 10K type strain sequencing project: providing services to taxonomists for standard genome sequencing and annotation.</title>
        <authorList>
            <consortium name="The Broad Institute Genomics Platform"/>
            <consortium name="The Broad Institute Genome Sequencing Center for Infectious Disease"/>
            <person name="Wu L."/>
            <person name="Ma J."/>
        </authorList>
    </citation>
    <scope>NUCLEOTIDE SEQUENCE [LARGE SCALE GENOMIC DNA]</scope>
    <source>
        <strain evidence="3">JCM 18514</strain>
    </source>
</reference>
<comment type="caution">
    <text evidence="2">The sequence shown here is derived from an EMBL/GenBank/DDBJ whole genome shotgun (WGS) entry which is preliminary data.</text>
</comment>
<accession>A0ABP9SF00</accession>
<evidence type="ECO:0000313" key="2">
    <source>
        <dbReference type="EMBL" id="GAA5194012.1"/>
    </source>
</evidence>
<proteinExistence type="predicted"/>
<feature type="domain" description="FRG" evidence="1">
    <location>
        <begin position="315"/>
        <end position="434"/>
    </location>
</feature>
<sequence length="560" mass="61953">MPHIRNHIRTLILRNIGATAIMRAAPRVIDESCRQQALVPAGLHITSPPVGPTEVREALFAEISGALVDLHLDPLHLNWILAATELDEQQRQRASSALSELRLEPLADMRPIGPDAPDSTWFTITGPDVLIDILIQPMAVLSSFIALMLDTWQKAVDLGIQTFWSSRLPDEAQSAIELFILRVWGLPIGLPSGVSHSQSLGETASLSHLNLDHVDDVSDLSWEKNPRATVNETAFLVVPPRVQAGLVDPFYGQVYSHDFLSENDSIYRARKLTDGTFGHLSVPFRTVPRYFADSADTLITLLEENSQSAVSNSLGDGVPLYRGQNREHTLQRSRATRLKLFGDAHAIEPSLLPSGTRRSTPAAAATAFNSLIESAVEISPEKPHSYDHETWSTFRGDNLKTSFAQHYGLATPSLDLTEDFLVACWFATTRLQLATPGILRASPVDDEDICVIYVLRPDMDAGAPIDVQMSPYGRPARQRGWVTTNTWGWRSNDAARHLEAAVYFEGRLRHELKPVLPQSDQLFVPQGSDVLMDLALSIGNRLPDSPITDALLRDLYRVVE</sequence>
<protein>
    <recommendedName>
        <fullName evidence="1">FRG domain-containing protein</fullName>
    </recommendedName>
</protein>
<dbReference type="SMART" id="SM00901">
    <property type="entry name" value="FRG"/>
    <property type="match status" value="1"/>
</dbReference>
<evidence type="ECO:0000259" key="1">
    <source>
        <dbReference type="SMART" id="SM00901"/>
    </source>
</evidence>
<keyword evidence="3" id="KW-1185">Reference proteome</keyword>
<gene>
    <name evidence="2" type="ORF">GCM10023346_20460</name>
</gene>
<dbReference type="InterPro" id="IPR014966">
    <property type="entry name" value="FRG-dom"/>
</dbReference>
<name>A0ABP9SF00_9MICC</name>
<dbReference type="Proteomes" id="UP001500200">
    <property type="component" value="Unassembled WGS sequence"/>
</dbReference>